<dbReference type="Proteomes" id="UP000698963">
    <property type="component" value="Unassembled WGS sequence"/>
</dbReference>
<dbReference type="Pfam" id="PF01551">
    <property type="entry name" value="Peptidase_M23"/>
    <property type="match status" value="1"/>
</dbReference>
<dbReference type="InterPro" id="IPR045834">
    <property type="entry name" value="Csd3_N2"/>
</dbReference>
<evidence type="ECO:0000313" key="11">
    <source>
        <dbReference type="Proteomes" id="UP000698963"/>
    </source>
</evidence>
<accession>A0A921DQT6</accession>
<evidence type="ECO:0000313" key="10">
    <source>
        <dbReference type="EMBL" id="HJD96198.1"/>
    </source>
</evidence>
<evidence type="ECO:0000256" key="7">
    <source>
        <dbReference type="ARBA" id="ARBA00023049"/>
    </source>
</evidence>
<dbReference type="RefSeq" id="WP_304120366.1">
    <property type="nucleotide sequence ID" value="NZ_DYZA01000018.1"/>
</dbReference>
<evidence type="ECO:0000259" key="9">
    <source>
        <dbReference type="Pfam" id="PF19425"/>
    </source>
</evidence>
<dbReference type="Gene3D" id="3.10.450.350">
    <property type="match status" value="1"/>
</dbReference>
<keyword evidence="4" id="KW-0479">Metal-binding</keyword>
<dbReference type="EMBL" id="DYZA01000018">
    <property type="protein sequence ID" value="HJD96198.1"/>
    <property type="molecule type" value="Genomic_DNA"/>
</dbReference>
<dbReference type="InterPro" id="IPR016047">
    <property type="entry name" value="M23ase_b-sheet_dom"/>
</dbReference>
<dbReference type="AlphaFoldDB" id="A0A921DQT6"/>
<name>A0A921DQT6_9BACT</name>
<keyword evidence="3" id="KW-0645">Protease</keyword>
<dbReference type="GO" id="GO:0004222">
    <property type="term" value="F:metalloendopeptidase activity"/>
    <property type="evidence" value="ECO:0007669"/>
    <property type="project" value="TreeGrafter"/>
</dbReference>
<gene>
    <name evidence="10" type="ORF">K8W16_00925</name>
</gene>
<keyword evidence="7" id="KW-0482">Metalloprotease</keyword>
<keyword evidence="6" id="KW-0862">Zinc</keyword>
<reference evidence="10" key="1">
    <citation type="journal article" date="2021" name="PeerJ">
        <title>Extensive microbial diversity within the chicken gut microbiome revealed by metagenomics and culture.</title>
        <authorList>
            <person name="Gilroy R."/>
            <person name="Ravi A."/>
            <person name="Getino M."/>
            <person name="Pursley I."/>
            <person name="Horton D.L."/>
            <person name="Alikhan N.F."/>
            <person name="Baker D."/>
            <person name="Gharbi K."/>
            <person name="Hall N."/>
            <person name="Watson M."/>
            <person name="Adriaenssens E.M."/>
            <person name="Foster-Nyarko E."/>
            <person name="Jarju S."/>
            <person name="Secka A."/>
            <person name="Antonio M."/>
            <person name="Oren A."/>
            <person name="Chaudhuri R.R."/>
            <person name="La Ragione R."/>
            <person name="Hildebrand F."/>
            <person name="Pallen M.J."/>
        </authorList>
    </citation>
    <scope>NUCLEOTIDE SEQUENCE</scope>
    <source>
        <strain evidence="10">ChiGjej2B2-19336</strain>
    </source>
</reference>
<comment type="cofactor">
    <cofactor evidence="1">
        <name>Zn(2+)</name>
        <dbReference type="ChEBI" id="CHEBI:29105"/>
    </cofactor>
</comment>
<dbReference type="CDD" id="cd12797">
    <property type="entry name" value="M23_peptidase"/>
    <property type="match status" value="1"/>
</dbReference>
<organism evidence="10 11">
    <name type="scientific">Mailhella massiliensis</name>
    <dbReference type="NCBI Taxonomy" id="1903261"/>
    <lineage>
        <taxon>Bacteria</taxon>
        <taxon>Pseudomonadati</taxon>
        <taxon>Thermodesulfobacteriota</taxon>
        <taxon>Desulfovibrionia</taxon>
        <taxon>Desulfovibrionales</taxon>
        <taxon>Desulfovibrionaceae</taxon>
        <taxon>Mailhella</taxon>
    </lineage>
</organism>
<dbReference type="GO" id="GO:0046872">
    <property type="term" value="F:metal ion binding"/>
    <property type="evidence" value="ECO:0007669"/>
    <property type="project" value="UniProtKB-KW"/>
</dbReference>
<dbReference type="InterPro" id="IPR050570">
    <property type="entry name" value="Cell_wall_metabolism_enzyme"/>
</dbReference>
<dbReference type="SUPFAM" id="SSF51261">
    <property type="entry name" value="Duplicated hybrid motif"/>
    <property type="match status" value="1"/>
</dbReference>
<reference evidence="10" key="2">
    <citation type="submission" date="2021-09" db="EMBL/GenBank/DDBJ databases">
        <authorList>
            <person name="Gilroy R."/>
        </authorList>
    </citation>
    <scope>NUCLEOTIDE SEQUENCE</scope>
    <source>
        <strain evidence="10">ChiGjej2B2-19336</strain>
    </source>
</reference>
<evidence type="ECO:0000256" key="5">
    <source>
        <dbReference type="ARBA" id="ARBA00022801"/>
    </source>
</evidence>
<feature type="domain" description="M23ase beta-sheet core" evidence="8">
    <location>
        <begin position="308"/>
        <end position="404"/>
    </location>
</feature>
<dbReference type="GO" id="GO:0030313">
    <property type="term" value="C:cell envelope"/>
    <property type="evidence" value="ECO:0007669"/>
    <property type="project" value="UniProtKB-SubCell"/>
</dbReference>
<dbReference type="GO" id="GO:0006508">
    <property type="term" value="P:proteolysis"/>
    <property type="evidence" value="ECO:0007669"/>
    <property type="project" value="UniProtKB-KW"/>
</dbReference>
<evidence type="ECO:0000256" key="6">
    <source>
        <dbReference type="ARBA" id="ARBA00022833"/>
    </source>
</evidence>
<comment type="caution">
    <text evidence="10">The sequence shown here is derived from an EMBL/GenBank/DDBJ whole genome shotgun (WGS) entry which is preliminary data.</text>
</comment>
<sequence length="443" mass="48643">MDVPEQGPEQLASLGSGLSLMKDLWGEGGLSGEEESPAPRYDDSLHAFLSAREGMCIPNYSEAVPWEKDKRYMVEDSGCGTQVFRSAIRSGDNAGAILLTWLDNNETDQAVKAASSVYPLTRLMPGHLFSVERRAQDERVTRFVYDIDEESRLVVERGEEGFSARVDVLEFDIKMVKVSGVIRSSLFEAMADAGESANLAVRLAEVFSHQINFVKDVQEGDTFELVVEKKYLGDEFRRYGDIIAARFTNDGKAFEAFRFVEEGGRARYFAADGSSLETQFLKAPLHFTRVSSGYTMHRKHPIFGKVRPHQGVDYAAPKGTPVKALGAGTVTFRGWKNGYGNTLILRHSGGIETQYAHLSRFASSLKVGQKVEQGEVVAFVGATGIATGPHLDFRVRKNGKFVNPDTLSGARSAPVAKKARGRFNIAVSQARILLDGDIAVAEN</sequence>
<dbReference type="PANTHER" id="PTHR21666:SF288">
    <property type="entry name" value="CELL DIVISION PROTEIN YTFB"/>
    <property type="match status" value="1"/>
</dbReference>
<evidence type="ECO:0000259" key="8">
    <source>
        <dbReference type="Pfam" id="PF01551"/>
    </source>
</evidence>
<evidence type="ECO:0000256" key="4">
    <source>
        <dbReference type="ARBA" id="ARBA00022723"/>
    </source>
</evidence>
<dbReference type="Pfam" id="PF19425">
    <property type="entry name" value="Csd3_N2"/>
    <property type="match status" value="1"/>
</dbReference>
<keyword evidence="5" id="KW-0378">Hydrolase</keyword>
<dbReference type="Gene3D" id="2.70.70.10">
    <property type="entry name" value="Glucose Permease (Domain IIA)"/>
    <property type="match status" value="1"/>
</dbReference>
<protein>
    <submittedName>
        <fullName evidence="10">Peptidoglycan DD-metalloendopeptidase family protein</fullName>
    </submittedName>
</protein>
<dbReference type="PANTHER" id="PTHR21666">
    <property type="entry name" value="PEPTIDASE-RELATED"/>
    <property type="match status" value="1"/>
</dbReference>
<comment type="subcellular location">
    <subcellularLocation>
        <location evidence="2">Cell envelope</location>
    </subcellularLocation>
</comment>
<evidence type="ECO:0000256" key="1">
    <source>
        <dbReference type="ARBA" id="ARBA00001947"/>
    </source>
</evidence>
<evidence type="ECO:0000256" key="2">
    <source>
        <dbReference type="ARBA" id="ARBA00004196"/>
    </source>
</evidence>
<feature type="domain" description="Csd3-like second N-terminal" evidence="9">
    <location>
        <begin position="175"/>
        <end position="294"/>
    </location>
</feature>
<dbReference type="InterPro" id="IPR011055">
    <property type="entry name" value="Dup_hybrid_motif"/>
</dbReference>
<evidence type="ECO:0000256" key="3">
    <source>
        <dbReference type="ARBA" id="ARBA00022670"/>
    </source>
</evidence>
<proteinExistence type="predicted"/>